<evidence type="ECO:0000313" key="2">
    <source>
        <dbReference type="EMBL" id="KAJ9142179.1"/>
    </source>
</evidence>
<accession>A0AA38RLT9</accession>
<feature type="compositionally biased region" description="Basic and acidic residues" evidence="1">
    <location>
        <begin position="58"/>
        <end position="68"/>
    </location>
</feature>
<reference evidence="2" key="1">
    <citation type="submission" date="2022-07" db="EMBL/GenBank/DDBJ databases">
        <title>Fungi with potential for degradation of polypropylene.</title>
        <authorList>
            <person name="Gostincar C."/>
        </authorList>
    </citation>
    <scope>NUCLEOTIDE SEQUENCE</scope>
    <source>
        <strain evidence="2">EXF-13308</strain>
    </source>
</reference>
<protein>
    <submittedName>
        <fullName evidence="2">Uncharacterized protein</fullName>
    </submittedName>
</protein>
<comment type="caution">
    <text evidence="2">The sequence shown here is derived from an EMBL/GenBank/DDBJ whole genome shotgun (WGS) entry which is preliminary data.</text>
</comment>
<evidence type="ECO:0000313" key="3">
    <source>
        <dbReference type="Proteomes" id="UP001174694"/>
    </source>
</evidence>
<feature type="region of interest" description="Disordered" evidence="1">
    <location>
        <begin position="49"/>
        <end position="78"/>
    </location>
</feature>
<organism evidence="2 3">
    <name type="scientific">Pleurostoma richardsiae</name>
    <dbReference type="NCBI Taxonomy" id="41990"/>
    <lineage>
        <taxon>Eukaryota</taxon>
        <taxon>Fungi</taxon>
        <taxon>Dikarya</taxon>
        <taxon>Ascomycota</taxon>
        <taxon>Pezizomycotina</taxon>
        <taxon>Sordariomycetes</taxon>
        <taxon>Sordariomycetidae</taxon>
        <taxon>Calosphaeriales</taxon>
        <taxon>Pleurostomataceae</taxon>
        <taxon>Pleurostoma</taxon>
    </lineage>
</organism>
<keyword evidence="3" id="KW-1185">Reference proteome</keyword>
<dbReference type="EMBL" id="JANBVO010000023">
    <property type="protein sequence ID" value="KAJ9142179.1"/>
    <property type="molecule type" value="Genomic_DNA"/>
</dbReference>
<proteinExistence type="predicted"/>
<gene>
    <name evidence="2" type="ORF">NKR23_g7403</name>
</gene>
<sequence length="277" mass="31362">MLALQPNMQVQEDLAALFSRNLTLNQVPPPPPPEDNKIVYISQHYTHSAHLAKQQQEQQERQRQERPSSEPPVPDHQAVQSMLRQHGVDTSALSASQIQLFKSADDSQKFRLIQLWTICPPTTSVDNPTLAWTVTSVEKEEILARMRLERKAQEELQQHIQLQQAQGPVMSLDGTPVQAGDGRWIHAQHYMEPYMASGYEQLARRDYEESARRGDAVAVVTSAAPPAKDVYSHFGTSVGGPTYKPATDPVYDWTSRQQAMENQYGAFQRSREDEEML</sequence>
<evidence type="ECO:0000256" key="1">
    <source>
        <dbReference type="SAM" id="MobiDB-lite"/>
    </source>
</evidence>
<dbReference type="Proteomes" id="UP001174694">
    <property type="component" value="Unassembled WGS sequence"/>
</dbReference>
<dbReference type="AlphaFoldDB" id="A0AA38RLT9"/>
<name>A0AA38RLT9_9PEZI</name>